<dbReference type="Proteomes" id="UP000486351">
    <property type="component" value="Unassembled WGS sequence"/>
</dbReference>
<protein>
    <recommendedName>
        <fullName evidence="4">Secreted protein</fullName>
    </recommendedName>
</protein>
<feature type="chain" id="PRO_5026282118" description="Secreted protein" evidence="1">
    <location>
        <begin position="18"/>
        <end position="94"/>
    </location>
</feature>
<evidence type="ECO:0000313" key="3">
    <source>
        <dbReference type="Proteomes" id="UP000486351"/>
    </source>
</evidence>
<dbReference type="AlphaFoldDB" id="A0A6G0RXY8"/>
<evidence type="ECO:0000256" key="1">
    <source>
        <dbReference type="SAM" id="SignalP"/>
    </source>
</evidence>
<name>A0A6G0RXY8_9STRA</name>
<proteinExistence type="predicted"/>
<dbReference type="EMBL" id="QXFY01000417">
    <property type="protein sequence ID" value="KAE9344945.1"/>
    <property type="molecule type" value="Genomic_DNA"/>
</dbReference>
<accession>A0A6G0RXY8</accession>
<reference evidence="2 3" key="1">
    <citation type="submission" date="2018-09" db="EMBL/GenBank/DDBJ databases">
        <title>Genomic investigation of the strawberry pathogen Phytophthora fragariae indicates pathogenicity is determined by transcriptional variation in three key races.</title>
        <authorList>
            <person name="Adams T.M."/>
            <person name="Armitage A.D."/>
            <person name="Sobczyk M.K."/>
            <person name="Bates H.J."/>
            <person name="Dunwell J.M."/>
            <person name="Nellist C.F."/>
            <person name="Harrison R.J."/>
        </authorList>
    </citation>
    <scope>NUCLEOTIDE SEQUENCE [LARGE SCALE GENOMIC DNA]</scope>
    <source>
        <strain evidence="2 3">NOV-77</strain>
    </source>
</reference>
<evidence type="ECO:0008006" key="4">
    <source>
        <dbReference type="Google" id="ProtNLM"/>
    </source>
</evidence>
<keyword evidence="1" id="KW-0732">Signal</keyword>
<feature type="signal peptide" evidence="1">
    <location>
        <begin position="1"/>
        <end position="17"/>
    </location>
</feature>
<organism evidence="2 3">
    <name type="scientific">Phytophthora fragariae</name>
    <dbReference type="NCBI Taxonomy" id="53985"/>
    <lineage>
        <taxon>Eukaryota</taxon>
        <taxon>Sar</taxon>
        <taxon>Stramenopiles</taxon>
        <taxon>Oomycota</taxon>
        <taxon>Peronosporomycetes</taxon>
        <taxon>Peronosporales</taxon>
        <taxon>Peronosporaceae</taxon>
        <taxon>Phytophthora</taxon>
    </lineage>
</organism>
<evidence type="ECO:0000313" key="2">
    <source>
        <dbReference type="EMBL" id="KAE9344945.1"/>
    </source>
</evidence>
<gene>
    <name evidence="2" type="ORF">PF008_g8986</name>
</gene>
<sequence>MPCVCRLWSLPLVLILGQVLLLGRNSKSVLFLGKAQCEVAFVVALNPTTTSVFQSAPAPACSQACKDSPNLRNKGVYRTRLAKLSQGYGALSVG</sequence>
<comment type="caution">
    <text evidence="2">The sequence shown here is derived from an EMBL/GenBank/DDBJ whole genome shotgun (WGS) entry which is preliminary data.</text>
</comment>